<evidence type="ECO:0000313" key="2">
    <source>
        <dbReference type="Proteomes" id="UP001497680"/>
    </source>
</evidence>
<accession>A0ACC0D3U2</accession>
<organism evidence="1 2">
    <name type="scientific">Hypoxylon rubiginosum</name>
    <dbReference type="NCBI Taxonomy" id="110542"/>
    <lineage>
        <taxon>Eukaryota</taxon>
        <taxon>Fungi</taxon>
        <taxon>Dikarya</taxon>
        <taxon>Ascomycota</taxon>
        <taxon>Pezizomycotina</taxon>
        <taxon>Sordariomycetes</taxon>
        <taxon>Xylariomycetidae</taxon>
        <taxon>Xylariales</taxon>
        <taxon>Hypoxylaceae</taxon>
        <taxon>Hypoxylon</taxon>
    </lineage>
</organism>
<proteinExistence type="predicted"/>
<dbReference type="Proteomes" id="UP001497680">
    <property type="component" value="Unassembled WGS sequence"/>
</dbReference>
<comment type="caution">
    <text evidence="1">The sequence shown here is derived from an EMBL/GenBank/DDBJ whole genome shotgun (WGS) entry which is preliminary data.</text>
</comment>
<evidence type="ECO:0000313" key="1">
    <source>
        <dbReference type="EMBL" id="KAI6087418.1"/>
    </source>
</evidence>
<dbReference type="EMBL" id="MU394308">
    <property type="protein sequence ID" value="KAI6087418.1"/>
    <property type="molecule type" value="Genomic_DNA"/>
</dbReference>
<name>A0ACC0D3U2_9PEZI</name>
<reference evidence="1 2" key="1">
    <citation type="journal article" date="2022" name="New Phytol.">
        <title>Ecological generalism drives hyperdiversity of secondary metabolite gene clusters in xylarialean endophytes.</title>
        <authorList>
            <person name="Franco M.E.E."/>
            <person name="Wisecaver J.H."/>
            <person name="Arnold A.E."/>
            <person name="Ju Y.M."/>
            <person name="Slot J.C."/>
            <person name="Ahrendt S."/>
            <person name="Moore L.P."/>
            <person name="Eastman K.E."/>
            <person name="Scott K."/>
            <person name="Konkel Z."/>
            <person name="Mondo S.J."/>
            <person name="Kuo A."/>
            <person name="Hayes R.D."/>
            <person name="Haridas S."/>
            <person name="Andreopoulos B."/>
            <person name="Riley R."/>
            <person name="LaButti K."/>
            <person name="Pangilinan J."/>
            <person name="Lipzen A."/>
            <person name="Amirebrahimi M."/>
            <person name="Yan J."/>
            <person name="Adam C."/>
            <person name="Keymanesh K."/>
            <person name="Ng V."/>
            <person name="Louie K."/>
            <person name="Northen T."/>
            <person name="Drula E."/>
            <person name="Henrissat B."/>
            <person name="Hsieh H.M."/>
            <person name="Youens-Clark K."/>
            <person name="Lutzoni F."/>
            <person name="Miadlikowska J."/>
            <person name="Eastwood D.C."/>
            <person name="Hamelin R.C."/>
            <person name="Grigoriev I.V."/>
            <person name="U'Ren J.M."/>
        </authorList>
    </citation>
    <scope>NUCLEOTIDE SEQUENCE [LARGE SCALE GENOMIC DNA]</scope>
    <source>
        <strain evidence="1 2">ER1909</strain>
    </source>
</reference>
<gene>
    <name evidence="1" type="ORF">F4821DRAFT_107987</name>
</gene>
<sequence>MATNSDSERAVCYLNQVTPDVPEVVQRPNVEAPLDMGYNLDRYINSHLHAEDQHLRPPQSPTPLTEAESRARMAAILGSIVLDTTSKPN</sequence>
<keyword evidence="2" id="KW-1185">Reference proteome</keyword>
<protein>
    <submittedName>
        <fullName evidence="1">Uncharacterized protein</fullName>
    </submittedName>
</protein>